<name>A0ABT8L9G1_9BACT</name>
<protein>
    <recommendedName>
        <fullName evidence="1">Putative membrane protein insertion efficiency factor</fullName>
    </recommendedName>
</protein>
<keyword evidence="3" id="KW-1185">Reference proteome</keyword>
<proteinExistence type="inferred from homology"/>
<dbReference type="NCBIfam" id="TIGR00278">
    <property type="entry name" value="membrane protein insertion efficiency factor YidD"/>
    <property type="match status" value="1"/>
</dbReference>
<dbReference type="HAMAP" id="MF_00386">
    <property type="entry name" value="UPF0161_YidD"/>
    <property type="match status" value="1"/>
</dbReference>
<dbReference type="RefSeq" id="WP_346759739.1">
    <property type="nucleotide sequence ID" value="NZ_JAUJEB010000004.1"/>
</dbReference>
<gene>
    <name evidence="2" type="primary">yidD</name>
    <name evidence="2" type="ORF">QQ020_20160</name>
</gene>
<keyword evidence="1" id="KW-0472">Membrane</keyword>
<dbReference type="Pfam" id="PF01809">
    <property type="entry name" value="YidD"/>
    <property type="match status" value="1"/>
</dbReference>
<comment type="caution">
    <text evidence="2">The sequence shown here is derived from an EMBL/GenBank/DDBJ whole genome shotgun (WGS) entry which is preliminary data.</text>
</comment>
<dbReference type="PANTHER" id="PTHR33383">
    <property type="entry name" value="MEMBRANE PROTEIN INSERTION EFFICIENCY FACTOR-RELATED"/>
    <property type="match status" value="1"/>
</dbReference>
<evidence type="ECO:0000313" key="2">
    <source>
        <dbReference type="EMBL" id="MDN5214405.1"/>
    </source>
</evidence>
<comment type="subcellular location">
    <subcellularLocation>
        <location evidence="1">Cell membrane</location>
        <topology evidence="1">Peripheral membrane protein</topology>
        <orientation evidence="1">Cytoplasmic side</orientation>
    </subcellularLocation>
</comment>
<keyword evidence="1" id="KW-1003">Cell membrane</keyword>
<sequence>MVNRILSAFFTGLIRFYQLAISPLLGANCRYTPTCSQYGVEAIREWGPLKGVWLAIKRFSRCHPWGGHGYDPVPKKEEADRSTVGVGMKANLNTKR</sequence>
<dbReference type="PANTHER" id="PTHR33383:SF1">
    <property type="entry name" value="MEMBRANE PROTEIN INSERTION EFFICIENCY FACTOR-RELATED"/>
    <property type="match status" value="1"/>
</dbReference>
<evidence type="ECO:0000256" key="1">
    <source>
        <dbReference type="HAMAP-Rule" id="MF_00386"/>
    </source>
</evidence>
<accession>A0ABT8L9G1</accession>
<comment type="function">
    <text evidence="1">Could be involved in insertion of integral membrane proteins into the membrane.</text>
</comment>
<organism evidence="2 3">
    <name type="scientific">Agaribacillus aureus</name>
    <dbReference type="NCBI Taxonomy" id="3051825"/>
    <lineage>
        <taxon>Bacteria</taxon>
        <taxon>Pseudomonadati</taxon>
        <taxon>Bacteroidota</taxon>
        <taxon>Cytophagia</taxon>
        <taxon>Cytophagales</taxon>
        <taxon>Splendidivirgaceae</taxon>
        <taxon>Agaribacillus</taxon>
    </lineage>
</organism>
<comment type="similarity">
    <text evidence="1">Belongs to the UPF0161 family.</text>
</comment>
<dbReference type="Proteomes" id="UP001172083">
    <property type="component" value="Unassembled WGS sequence"/>
</dbReference>
<dbReference type="SMART" id="SM01234">
    <property type="entry name" value="Haemolytic"/>
    <property type="match status" value="1"/>
</dbReference>
<dbReference type="EMBL" id="JAUJEB010000004">
    <property type="protein sequence ID" value="MDN5214405.1"/>
    <property type="molecule type" value="Genomic_DNA"/>
</dbReference>
<dbReference type="InterPro" id="IPR002696">
    <property type="entry name" value="Membr_insert_effic_factor_YidD"/>
</dbReference>
<evidence type="ECO:0000313" key="3">
    <source>
        <dbReference type="Proteomes" id="UP001172083"/>
    </source>
</evidence>
<reference evidence="2" key="1">
    <citation type="submission" date="2023-06" db="EMBL/GenBank/DDBJ databases">
        <title>Genomic of Agaribacillus aureum.</title>
        <authorList>
            <person name="Wang G."/>
        </authorList>
    </citation>
    <scope>NUCLEOTIDE SEQUENCE</scope>
    <source>
        <strain evidence="2">BMA12</strain>
    </source>
</reference>